<sequence>MTISPSTFISPQTIINSRDAEFFTAPGVHTYSGMPKEEHEESQITDVAGSKLIPIDETLSYGGPIDAHDATARNGLSVVETEEFRLANTTRLGTSGDRRIEISSGEPNRNESPSDWIDPDRLGVFGGQDVHKMKADAEAGQSASSTCSSHDQLSSIPHNNSKNRSRLTGNSWLAPLVELSNNSSLPQEPRQPFSSASDDKSNSSSDICDDCGLNVSPHGRAIEQHALVISEHGSQDSQNQSLWLSDADEQIKGNSPSSYKSDGLANTAVLNDSPPFIDDAPLSSSFSRELLNSVRYVAAIRPATSATKGTDDSRVTISPTGINPSYRIAAPRLPSPGFPSRNAIHITGDIASRADADALTPPIAIHGSISGNAESAEHMLGARPIGTTDSERMSPDLEVANSYSPDAPLLLNLHRDGTAEDPPEDDGFALMTHSFSASTPDISLELGGWVVVPRPSEESRHSPPPPEVHPASAMPPIEASMHPSVGSDSAVASAPAADTASTYQVQGLPEIPCVPLFHDGELELRLGRQTVRSRGAGKESVSPSHKWETDERPFFGQSHASPTFEQRISTSKKGKWKGKERNDTTYQDKIVQTDVPLVDPSVEVQLSRKENCLQEEVRMLKAENENLKRQNLRSRFFSPSPVKGYSLQPTLGFGRDVISTYPDLRFVTM</sequence>
<evidence type="ECO:0000313" key="3">
    <source>
        <dbReference type="Proteomes" id="UP001175228"/>
    </source>
</evidence>
<evidence type="ECO:0000313" key="2">
    <source>
        <dbReference type="EMBL" id="KAK0494067.1"/>
    </source>
</evidence>
<comment type="caution">
    <text evidence="2">The sequence shown here is derived from an EMBL/GenBank/DDBJ whole genome shotgun (WGS) entry which is preliminary data.</text>
</comment>
<name>A0AA39ULC0_9AGAR</name>
<protein>
    <submittedName>
        <fullName evidence="2">Uncharacterized protein</fullName>
    </submittedName>
</protein>
<keyword evidence="3" id="KW-1185">Reference proteome</keyword>
<dbReference type="Proteomes" id="UP001175228">
    <property type="component" value="Unassembled WGS sequence"/>
</dbReference>
<organism evidence="2 3">
    <name type="scientific">Armillaria luteobubalina</name>
    <dbReference type="NCBI Taxonomy" id="153913"/>
    <lineage>
        <taxon>Eukaryota</taxon>
        <taxon>Fungi</taxon>
        <taxon>Dikarya</taxon>
        <taxon>Basidiomycota</taxon>
        <taxon>Agaricomycotina</taxon>
        <taxon>Agaricomycetes</taxon>
        <taxon>Agaricomycetidae</taxon>
        <taxon>Agaricales</taxon>
        <taxon>Marasmiineae</taxon>
        <taxon>Physalacriaceae</taxon>
        <taxon>Armillaria</taxon>
    </lineage>
</organism>
<gene>
    <name evidence="2" type="ORF">EDD18DRAFT_1177398</name>
</gene>
<accession>A0AA39ULC0</accession>
<feature type="compositionally biased region" description="Low complexity" evidence="1">
    <location>
        <begin position="483"/>
        <end position="493"/>
    </location>
</feature>
<evidence type="ECO:0000256" key="1">
    <source>
        <dbReference type="SAM" id="MobiDB-lite"/>
    </source>
</evidence>
<feature type="region of interest" description="Disordered" evidence="1">
    <location>
        <begin position="95"/>
        <end position="167"/>
    </location>
</feature>
<feature type="region of interest" description="Disordered" evidence="1">
    <location>
        <begin position="528"/>
        <end position="582"/>
    </location>
</feature>
<feature type="compositionally biased region" description="Polar residues" evidence="1">
    <location>
        <begin position="558"/>
        <end position="569"/>
    </location>
</feature>
<dbReference type="AlphaFoldDB" id="A0AA39ULC0"/>
<reference evidence="2" key="1">
    <citation type="submission" date="2023-06" db="EMBL/GenBank/DDBJ databases">
        <authorList>
            <consortium name="Lawrence Berkeley National Laboratory"/>
            <person name="Ahrendt S."/>
            <person name="Sahu N."/>
            <person name="Indic B."/>
            <person name="Wong-Bajracharya J."/>
            <person name="Merenyi Z."/>
            <person name="Ke H.-M."/>
            <person name="Monk M."/>
            <person name="Kocsube S."/>
            <person name="Drula E."/>
            <person name="Lipzen A."/>
            <person name="Balint B."/>
            <person name="Henrissat B."/>
            <person name="Andreopoulos B."/>
            <person name="Martin F.M."/>
            <person name="Harder C.B."/>
            <person name="Rigling D."/>
            <person name="Ford K.L."/>
            <person name="Foster G.D."/>
            <person name="Pangilinan J."/>
            <person name="Papanicolaou A."/>
            <person name="Barry K."/>
            <person name="LaButti K."/>
            <person name="Viragh M."/>
            <person name="Koriabine M."/>
            <person name="Yan M."/>
            <person name="Riley R."/>
            <person name="Champramary S."/>
            <person name="Plett K.L."/>
            <person name="Tsai I.J."/>
            <person name="Slot J."/>
            <person name="Sipos G."/>
            <person name="Plett J."/>
            <person name="Nagy L.G."/>
            <person name="Grigoriev I.V."/>
        </authorList>
    </citation>
    <scope>NUCLEOTIDE SEQUENCE</scope>
    <source>
        <strain evidence="2">HWK02</strain>
    </source>
</reference>
<feature type="region of interest" description="Disordered" evidence="1">
    <location>
        <begin position="454"/>
        <end position="493"/>
    </location>
</feature>
<feature type="compositionally biased region" description="Polar residues" evidence="1">
    <location>
        <begin position="141"/>
        <end position="167"/>
    </location>
</feature>
<feature type="region of interest" description="Disordered" evidence="1">
    <location>
        <begin position="182"/>
        <end position="210"/>
    </location>
</feature>
<proteinExistence type="predicted"/>
<dbReference type="EMBL" id="JAUEPU010000022">
    <property type="protein sequence ID" value="KAK0494067.1"/>
    <property type="molecule type" value="Genomic_DNA"/>
</dbReference>